<dbReference type="EMBL" id="CP022115">
    <property type="protein sequence ID" value="ASJ22994.1"/>
    <property type="molecule type" value="Genomic_DNA"/>
</dbReference>
<feature type="chain" id="PRO_5013236037" evidence="2">
    <location>
        <begin position="18"/>
        <end position="197"/>
    </location>
</feature>
<keyword evidence="2" id="KW-0732">Signal</keyword>
<evidence type="ECO:0000313" key="3">
    <source>
        <dbReference type="EMBL" id="ASJ22994.1"/>
    </source>
</evidence>
<dbReference type="RefSeq" id="WP_088859858.1">
    <property type="nucleotide sequence ID" value="NZ_CP022115.1"/>
</dbReference>
<sequence length="197" mass="19760">MRYMLLTLALAATPLWAADLALIDNSGQGNTGIVSLNQAAGSVNQQANLRALALGDAALSQTGLNQVQNAPATNPLAVQPDARAVIQGNAFAGSQGLLGINQTAGSANQSSNLATISVGTGTQSGTAALSDNWLASASTGSQNGSRAVPATRPNASTELSDQAFQGASGVIQLNQIAGTMNHASNSFSLQILPPGQH</sequence>
<organism evidence="3 4">
    <name type="scientific">Laribacter hongkongensis</name>
    <dbReference type="NCBI Taxonomy" id="168471"/>
    <lineage>
        <taxon>Bacteria</taxon>
        <taxon>Pseudomonadati</taxon>
        <taxon>Pseudomonadota</taxon>
        <taxon>Betaproteobacteria</taxon>
        <taxon>Neisseriales</taxon>
        <taxon>Aquaspirillaceae</taxon>
        <taxon>Laribacter</taxon>
    </lineage>
</organism>
<feature type="signal peptide" evidence="2">
    <location>
        <begin position="1"/>
        <end position="17"/>
    </location>
</feature>
<feature type="region of interest" description="Disordered" evidence="1">
    <location>
        <begin position="138"/>
        <end position="158"/>
    </location>
</feature>
<dbReference type="AlphaFoldDB" id="A0A248LEU0"/>
<accession>A0A248LEU0</accession>
<evidence type="ECO:0000313" key="4">
    <source>
        <dbReference type="Proteomes" id="UP000197424"/>
    </source>
</evidence>
<dbReference type="OrthoDB" id="7008646at2"/>
<protein>
    <submittedName>
        <fullName evidence="3">Adhesin</fullName>
    </submittedName>
</protein>
<evidence type="ECO:0000256" key="2">
    <source>
        <dbReference type="SAM" id="SignalP"/>
    </source>
</evidence>
<proteinExistence type="predicted"/>
<dbReference type="Proteomes" id="UP000197424">
    <property type="component" value="Chromosome"/>
</dbReference>
<name>A0A248LEU0_9NEIS</name>
<evidence type="ECO:0000256" key="1">
    <source>
        <dbReference type="SAM" id="MobiDB-lite"/>
    </source>
</evidence>
<gene>
    <name evidence="3" type="ORF">LHGZ1_0163</name>
</gene>
<reference evidence="4" key="1">
    <citation type="submission" date="2017-06" db="EMBL/GenBank/DDBJ databases">
        <title>Whole genome sequence of Laribacter hongkongensis LHGZ1.</title>
        <authorList>
            <person name="Chen D."/>
            <person name="Wu H."/>
            <person name="Chen J."/>
        </authorList>
    </citation>
    <scope>NUCLEOTIDE SEQUENCE [LARGE SCALE GENOMIC DNA]</scope>
    <source>
        <strain evidence="4">LHGZ1</strain>
    </source>
</reference>